<dbReference type="Proteomes" id="UP000821845">
    <property type="component" value="Chromosome 6"/>
</dbReference>
<gene>
    <name evidence="1" type="ORF">HPB50_023398</name>
</gene>
<keyword evidence="2" id="KW-1185">Reference proteome</keyword>
<name>A0ACB7S3A1_HYAAI</name>
<reference evidence="1" key="1">
    <citation type="submission" date="2020-05" db="EMBL/GenBank/DDBJ databases">
        <title>Large-scale comparative analyses of tick genomes elucidate their genetic diversity and vector capacities.</title>
        <authorList>
            <person name="Jia N."/>
            <person name="Wang J."/>
            <person name="Shi W."/>
            <person name="Du L."/>
            <person name="Sun Y."/>
            <person name="Zhan W."/>
            <person name="Jiang J."/>
            <person name="Wang Q."/>
            <person name="Zhang B."/>
            <person name="Ji P."/>
            <person name="Sakyi L.B."/>
            <person name="Cui X."/>
            <person name="Yuan T."/>
            <person name="Jiang B."/>
            <person name="Yang W."/>
            <person name="Lam T.T.-Y."/>
            <person name="Chang Q."/>
            <person name="Ding S."/>
            <person name="Wang X."/>
            <person name="Zhu J."/>
            <person name="Ruan X."/>
            <person name="Zhao L."/>
            <person name="Wei J."/>
            <person name="Que T."/>
            <person name="Du C."/>
            <person name="Cheng J."/>
            <person name="Dai P."/>
            <person name="Han X."/>
            <person name="Huang E."/>
            <person name="Gao Y."/>
            <person name="Liu J."/>
            <person name="Shao H."/>
            <person name="Ye R."/>
            <person name="Li L."/>
            <person name="Wei W."/>
            <person name="Wang X."/>
            <person name="Wang C."/>
            <person name="Yang T."/>
            <person name="Huo Q."/>
            <person name="Li W."/>
            <person name="Guo W."/>
            <person name="Chen H."/>
            <person name="Zhou L."/>
            <person name="Ni X."/>
            <person name="Tian J."/>
            <person name="Zhou Y."/>
            <person name="Sheng Y."/>
            <person name="Liu T."/>
            <person name="Pan Y."/>
            <person name="Xia L."/>
            <person name="Li J."/>
            <person name="Zhao F."/>
            <person name="Cao W."/>
        </authorList>
    </citation>
    <scope>NUCLEOTIDE SEQUENCE</scope>
    <source>
        <strain evidence="1">Hyas-2018</strain>
    </source>
</reference>
<sequence>MGKVSEKPAESDHASNNPVPNPDALLQLKLAFEAEISFKDTMEAVEAKLCKMQKILDWGNLMGLEEFLRPKKADAEAFTTGQELGNRSPPDPCISKKNGNFKIACKENIVALPPASSPDKAAILLFTVYFILNLSYPYTFLQILGLLQRVFLKAKGQNMVRQVKPSFLLPFQDASTSSSPERASRHPGITPEIIDVMQEMSLVCASHARLVSKKKKKKKKEPEEEEEEEAKYVDIQEETMPIIRASAFADRSEGKDADPPDPENLKEKPPDNHDEAMDTSQTRKRPAPCSDVGRVTASDAVEQASSSDGQSLGGGGTRRLCQRPQEITAKKCRGRKAADSPVAKGNEKNFR</sequence>
<organism evidence="1 2">
    <name type="scientific">Hyalomma asiaticum</name>
    <name type="common">Tick</name>
    <dbReference type="NCBI Taxonomy" id="266040"/>
    <lineage>
        <taxon>Eukaryota</taxon>
        <taxon>Metazoa</taxon>
        <taxon>Ecdysozoa</taxon>
        <taxon>Arthropoda</taxon>
        <taxon>Chelicerata</taxon>
        <taxon>Arachnida</taxon>
        <taxon>Acari</taxon>
        <taxon>Parasitiformes</taxon>
        <taxon>Ixodida</taxon>
        <taxon>Ixodoidea</taxon>
        <taxon>Ixodidae</taxon>
        <taxon>Hyalomminae</taxon>
        <taxon>Hyalomma</taxon>
    </lineage>
</organism>
<accession>A0ACB7S3A1</accession>
<comment type="caution">
    <text evidence="1">The sequence shown here is derived from an EMBL/GenBank/DDBJ whole genome shotgun (WGS) entry which is preliminary data.</text>
</comment>
<protein>
    <submittedName>
        <fullName evidence="1">Uncharacterized protein</fullName>
    </submittedName>
</protein>
<proteinExistence type="predicted"/>
<evidence type="ECO:0000313" key="1">
    <source>
        <dbReference type="EMBL" id="KAH6929100.1"/>
    </source>
</evidence>
<evidence type="ECO:0000313" key="2">
    <source>
        <dbReference type="Proteomes" id="UP000821845"/>
    </source>
</evidence>
<dbReference type="EMBL" id="CM023486">
    <property type="protein sequence ID" value="KAH6929100.1"/>
    <property type="molecule type" value="Genomic_DNA"/>
</dbReference>